<organism evidence="1 2">
    <name type="scientific">Solanum bulbocastanum</name>
    <name type="common">Wild potato</name>
    <dbReference type="NCBI Taxonomy" id="147425"/>
    <lineage>
        <taxon>Eukaryota</taxon>
        <taxon>Viridiplantae</taxon>
        <taxon>Streptophyta</taxon>
        <taxon>Embryophyta</taxon>
        <taxon>Tracheophyta</taxon>
        <taxon>Spermatophyta</taxon>
        <taxon>Magnoliopsida</taxon>
        <taxon>eudicotyledons</taxon>
        <taxon>Gunneridae</taxon>
        <taxon>Pentapetalae</taxon>
        <taxon>asterids</taxon>
        <taxon>lamiids</taxon>
        <taxon>Solanales</taxon>
        <taxon>Solanaceae</taxon>
        <taxon>Solanoideae</taxon>
        <taxon>Solaneae</taxon>
        <taxon>Solanum</taxon>
    </lineage>
</organism>
<dbReference type="Gene3D" id="3.40.630.30">
    <property type="match status" value="1"/>
</dbReference>
<evidence type="ECO:0000313" key="1">
    <source>
        <dbReference type="EMBL" id="KAK6782561.1"/>
    </source>
</evidence>
<dbReference type="EMBL" id="JBANQN010000008">
    <property type="protein sequence ID" value="KAK6782561.1"/>
    <property type="molecule type" value="Genomic_DNA"/>
</dbReference>
<protein>
    <submittedName>
        <fullName evidence="1">Uncharacterized protein</fullName>
    </submittedName>
</protein>
<dbReference type="GO" id="GO:0031415">
    <property type="term" value="C:NatA complex"/>
    <property type="evidence" value="ECO:0007669"/>
    <property type="project" value="TreeGrafter"/>
</dbReference>
<dbReference type="InterPro" id="IPR051556">
    <property type="entry name" value="N-term/lysine_N-AcTrnsfr"/>
</dbReference>
<dbReference type="PANTHER" id="PTHR42919:SF38">
    <property type="entry name" value="N-ALPHA-ACETYLTRANSFERASE 50"/>
    <property type="match status" value="1"/>
</dbReference>
<gene>
    <name evidence="1" type="ORF">RDI58_020357</name>
</gene>
<dbReference type="AlphaFoldDB" id="A0AAN8Y8I0"/>
<name>A0AAN8Y8I0_SOLBU</name>
<reference evidence="1 2" key="1">
    <citation type="submission" date="2024-02" db="EMBL/GenBank/DDBJ databases">
        <title>de novo genome assembly of Solanum bulbocastanum strain 11H21.</title>
        <authorList>
            <person name="Hosaka A.J."/>
        </authorList>
    </citation>
    <scope>NUCLEOTIDE SEQUENCE [LARGE SCALE GENOMIC DNA]</scope>
    <source>
        <tissue evidence="1">Young leaves</tissue>
    </source>
</reference>
<dbReference type="GO" id="GO:0007064">
    <property type="term" value="P:mitotic sister chromatid cohesion"/>
    <property type="evidence" value="ECO:0007669"/>
    <property type="project" value="TreeGrafter"/>
</dbReference>
<dbReference type="GO" id="GO:0008080">
    <property type="term" value="F:N-acetyltransferase activity"/>
    <property type="evidence" value="ECO:0007669"/>
    <property type="project" value="TreeGrafter"/>
</dbReference>
<dbReference type="Proteomes" id="UP001371456">
    <property type="component" value="Unassembled WGS sequence"/>
</dbReference>
<keyword evidence="2" id="KW-1185">Reference proteome</keyword>
<proteinExistence type="predicted"/>
<accession>A0AAN8Y8I0</accession>
<comment type="caution">
    <text evidence="1">The sequence shown here is derived from an EMBL/GenBank/DDBJ whole genome shotgun (WGS) entry which is preliminary data.</text>
</comment>
<evidence type="ECO:0000313" key="2">
    <source>
        <dbReference type="Proteomes" id="UP001371456"/>
    </source>
</evidence>
<dbReference type="PANTHER" id="PTHR42919">
    <property type="entry name" value="N-ALPHA-ACETYLTRANSFERASE"/>
    <property type="match status" value="1"/>
</dbReference>
<sequence>MGAGREMLISLDNVRDNNMMQLKKINTALFPIRYNDKYYSDALASGDFTMLMYVCERGEVGWGLEVPYSIQEDKNDRQKYDRFHRGSTGIGQGDTVGGTKLLNHVLDLSTK</sequence>